<dbReference type="GO" id="GO:0009313">
    <property type="term" value="P:oligosaccharide catabolic process"/>
    <property type="evidence" value="ECO:0007669"/>
    <property type="project" value="TreeGrafter"/>
</dbReference>
<proteinExistence type="predicted"/>
<dbReference type="InterPro" id="IPR026856">
    <property type="entry name" value="Sialidase_fam"/>
</dbReference>
<dbReference type="CDD" id="cd15482">
    <property type="entry name" value="Sialidase_non-viral"/>
    <property type="match status" value="1"/>
</dbReference>
<evidence type="ECO:0000313" key="3">
    <source>
        <dbReference type="Proteomes" id="UP000289691"/>
    </source>
</evidence>
<evidence type="ECO:0000259" key="1">
    <source>
        <dbReference type="Pfam" id="PF13088"/>
    </source>
</evidence>
<dbReference type="InterPro" id="IPR036278">
    <property type="entry name" value="Sialidase_sf"/>
</dbReference>
<evidence type="ECO:0000313" key="2">
    <source>
        <dbReference type="EMBL" id="RXK46933.1"/>
    </source>
</evidence>
<gene>
    <name evidence="2" type="ORF">EAF64_17455</name>
</gene>
<feature type="domain" description="Sialidase" evidence="1">
    <location>
        <begin position="74"/>
        <end position="368"/>
    </location>
</feature>
<dbReference type="GO" id="GO:0004308">
    <property type="term" value="F:exo-alpha-sialidase activity"/>
    <property type="evidence" value="ECO:0007669"/>
    <property type="project" value="InterPro"/>
</dbReference>
<dbReference type="Proteomes" id="UP000289691">
    <property type="component" value="Unassembled WGS sequence"/>
</dbReference>
<comment type="caution">
    <text evidence="2">The sequence shown here is derived from an EMBL/GenBank/DDBJ whole genome shotgun (WGS) entry which is preliminary data.</text>
</comment>
<keyword evidence="3" id="KW-1185">Reference proteome</keyword>
<protein>
    <submittedName>
        <fullName evidence="2">Exo-alpha-sialidase</fullName>
    </submittedName>
</protein>
<dbReference type="AlphaFoldDB" id="A0A498KRG1"/>
<accession>A0A498KRG1</accession>
<dbReference type="GO" id="GO:0006689">
    <property type="term" value="P:ganglioside catabolic process"/>
    <property type="evidence" value="ECO:0007669"/>
    <property type="project" value="TreeGrafter"/>
</dbReference>
<reference evidence="2 3" key="1">
    <citation type="submission" date="2019-01" db="EMBL/GenBank/DDBJ databases">
        <title>Halorientalis sp. F13-25 a new haloarchaeum isolated from hypersaline water.</title>
        <authorList>
            <person name="Ana D.-V."/>
            <person name="Cristina S.-P."/>
            <person name="Antonio V."/>
        </authorList>
    </citation>
    <scope>NUCLEOTIDE SEQUENCE [LARGE SCALE GENOMIC DNA]</scope>
    <source>
        <strain evidence="2 3">F13-25</strain>
    </source>
</reference>
<organism evidence="2 3">
    <name type="scientific">Halorientalis pallida</name>
    <dbReference type="NCBI Taxonomy" id="2479928"/>
    <lineage>
        <taxon>Archaea</taxon>
        <taxon>Methanobacteriati</taxon>
        <taxon>Methanobacteriota</taxon>
        <taxon>Stenosarchaea group</taxon>
        <taxon>Halobacteria</taxon>
        <taxon>Halobacteriales</taxon>
        <taxon>Haloarculaceae</taxon>
        <taxon>Halorientalis</taxon>
    </lineage>
</organism>
<dbReference type="SUPFAM" id="SSF50939">
    <property type="entry name" value="Sialidases"/>
    <property type="match status" value="1"/>
</dbReference>
<dbReference type="GO" id="GO:0005737">
    <property type="term" value="C:cytoplasm"/>
    <property type="evidence" value="ECO:0007669"/>
    <property type="project" value="TreeGrafter"/>
</dbReference>
<dbReference type="Gene3D" id="2.120.10.10">
    <property type="match status" value="1"/>
</dbReference>
<dbReference type="Pfam" id="PF13088">
    <property type="entry name" value="BNR_2"/>
    <property type="match status" value="1"/>
</dbReference>
<dbReference type="PANTHER" id="PTHR10628:SF30">
    <property type="entry name" value="EXO-ALPHA-SIALIDASE"/>
    <property type="match status" value="1"/>
</dbReference>
<name>A0A498KRG1_9EURY</name>
<dbReference type="InterPro" id="IPR011040">
    <property type="entry name" value="Sialidase"/>
</dbReference>
<sequence length="404" mass="44912">MYGFLMDETGREWTSRRRLLQLGGVGMAAIGGCLARFGGFNDGDYRFETSDIFVSGEDGYTRYRIPALQVTERGTLLAFCEGRRGEGNDRSPTDLLLKRSEDGGATWTDQLVVYSEGDKTISNPTPVVDQSSGRIYLPLCREYRDVLMTRSADDGRTWDEPREITSSVKRDGWKYYATGPGVGIQLRREPYSGRLVIPATHWNHFWEGEIPDDNVMYDHIIYSDDGGTTWELGGTVGEHVDEPQAVELTDGRIMMNMRSTPGSDVAASPDGNYRAVATSADGGGSWSDISYDETLVTPTCQGSFVRYSWPDEGRSRILFANPGHEDSRVDLTIRLSYDAGESWEYSKVLYGSRAAYSSLAVLPDGSVGCLFERGTAFSSTYEHLTFCRFTIEWLTDGADTPRAN</sequence>
<dbReference type="GO" id="GO:0016020">
    <property type="term" value="C:membrane"/>
    <property type="evidence" value="ECO:0007669"/>
    <property type="project" value="TreeGrafter"/>
</dbReference>
<dbReference type="EMBL" id="RDFA01000007">
    <property type="protein sequence ID" value="RXK46933.1"/>
    <property type="molecule type" value="Genomic_DNA"/>
</dbReference>
<dbReference type="PANTHER" id="PTHR10628">
    <property type="entry name" value="SIALIDASE"/>
    <property type="match status" value="1"/>
</dbReference>